<dbReference type="InterPro" id="IPR011650">
    <property type="entry name" value="Peptidase_M20_dimer"/>
</dbReference>
<dbReference type="NCBIfam" id="TIGR01891">
    <property type="entry name" value="amidohydrolases"/>
    <property type="match status" value="1"/>
</dbReference>
<evidence type="ECO:0000313" key="2">
    <source>
        <dbReference type="EMBL" id="MFD0779980.1"/>
    </source>
</evidence>
<dbReference type="EMBL" id="JBHTIM010000001">
    <property type="protein sequence ID" value="MFD0779980.1"/>
    <property type="molecule type" value="Genomic_DNA"/>
</dbReference>
<accession>A0ABW2ZMZ0</accession>
<dbReference type="RefSeq" id="WP_378751593.1">
    <property type="nucleotide sequence ID" value="NZ_JBHSSV010000006.1"/>
</dbReference>
<dbReference type="Gene3D" id="3.30.70.360">
    <property type="match status" value="1"/>
</dbReference>
<dbReference type="PANTHER" id="PTHR11014">
    <property type="entry name" value="PEPTIDASE M20 FAMILY MEMBER"/>
    <property type="match status" value="1"/>
</dbReference>
<evidence type="ECO:0000313" key="3">
    <source>
        <dbReference type="Proteomes" id="UP001597042"/>
    </source>
</evidence>
<dbReference type="Proteomes" id="UP001597042">
    <property type="component" value="Unassembled WGS sequence"/>
</dbReference>
<protein>
    <submittedName>
        <fullName evidence="2">M20 family metallopeptidase</fullName>
    </submittedName>
</protein>
<proteinExistence type="predicted"/>
<dbReference type="SUPFAM" id="SSF53187">
    <property type="entry name" value="Zn-dependent exopeptidases"/>
    <property type="match status" value="1"/>
</dbReference>
<dbReference type="Gene3D" id="3.40.630.10">
    <property type="entry name" value="Zn peptidases"/>
    <property type="match status" value="1"/>
</dbReference>
<gene>
    <name evidence="2" type="ORF">ACFQZV_01545</name>
</gene>
<comment type="caution">
    <text evidence="2">The sequence shown here is derived from an EMBL/GenBank/DDBJ whole genome shotgun (WGS) entry which is preliminary data.</text>
</comment>
<dbReference type="PANTHER" id="PTHR11014:SF63">
    <property type="entry name" value="METALLOPEPTIDASE, PUTATIVE (AFU_ORTHOLOGUE AFUA_6G09600)-RELATED"/>
    <property type="match status" value="1"/>
</dbReference>
<dbReference type="InterPro" id="IPR036264">
    <property type="entry name" value="Bact_exopeptidase_dim_dom"/>
</dbReference>
<dbReference type="Pfam" id="PF07687">
    <property type="entry name" value="M20_dimer"/>
    <property type="match status" value="1"/>
</dbReference>
<dbReference type="PIRSF" id="PIRSF005962">
    <property type="entry name" value="Pept_M20D_amidohydro"/>
    <property type="match status" value="1"/>
</dbReference>
<dbReference type="InterPro" id="IPR017439">
    <property type="entry name" value="Amidohydrolase"/>
</dbReference>
<evidence type="ECO:0000259" key="1">
    <source>
        <dbReference type="Pfam" id="PF07687"/>
    </source>
</evidence>
<sequence length="403" mass="42407">MTGPAATTPDATAEPGDGSLQELRRELHATAEVGLDLPVTQAIVLRELGALDLDDVRAGAGLTSVTAVLCGTRPGPTIVLRADMDALPLHEQSGVAFASTNGAMHACGHDLHMAGTIGAVRRLVRRREDLAGTVVFAFQPGEEGYGGGKIMIDEGVLDAGGVRASECYSIHVWPTVPAGRFLTRTGAIMAGLNELRVSIAGVGGHASAPHLLRDTVPVMSEIVMALQSFVSRRVDVHDPVVLSVTRMNAESVAINVIPERSTFAASVRTLSPHSVALLADELPKLVHGIAEAHGCVAEVSFSEVYPVTVNTPREVARAIDVLGRTFGTDRVAELDQSLMASEDFAFFLREVPGAFLLLGARPAEVSEEDAFSPHSPHVLFDDGVLDAYAAALEALALDALRPT</sequence>
<organism evidence="2 3">
    <name type="scientific">Microbacterium koreense</name>
    <dbReference type="NCBI Taxonomy" id="323761"/>
    <lineage>
        <taxon>Bacteria</taxon>
        <taxon>Bacillati</taxon>
        <taxon>Actinomycetota</taxon>
        <taxon>Actinomycetes</taxon>
        <taxon>Micrococcales</taxon>
        <taxon>Microbacteriaceae</taxon>
        <taxon>Microbacterium</taxon>
    </lineage>
</organism>
<dbReference type="CDD" id="cd03886">
    <property type="entry name" value="M20_Acy1"/>
    <property type="match status" value="1"/>
</dbReference>
<keyword evidence="3" id="KW-1185">Reference proteome</keyword>
<dbReference type="Pfam" id="PF01546">
    <property type="entry name" value="Peptidase_M20"/>
    <property type="match status" value="1"/>
</dbReference>
<feature type="domain" description="Peptidase M20 dimerisation" evidence="1">
    <location>
        <begin position="191"/>
        <end position="281"/>
    </location>
</feature>
<dbReference type="InterPro" id="IPR002933">
    <property type="entry name" value="Peptidase_M20"/>
</dbReference>
<name>A0ABW2ZMZ0_9MICO</name>
<dbReference type="SUPFAM" id="SSF55031">
    <property type="entry name" value="Bacterial exopeptidase dimerisation domain"/>
    <property type="match status" value="1"/>
</dbReference>
<reference evidence="3" key="1">
    <citation type="journal article" date="2019" name="Int. J. Syst. Evol. Microbiol.">
        <title>The Global Catalogue of Microorganisms (GCM) 10K type strain sequencing project: providing services to taxonomists for standard genome sequencing and annotation.</title>
        <authorList>
            <consortium name="The Broad Institute Genomics Platform"/>
            <consortium name="The Broad Institute Genome Sequencing Center for Infectious Disease"/>
            <person name="Wu L."/>
            <person name="Ma J."/>
        </authorList>
    </citation>
    <scope>NUCLEOTIDE SEQUENCE [LARGE SCALE GENOMIC DNA]</scope>
    <source>
        <strain evidence="3">CCUG 50754</strain>
    </source>
</reference>